<feature type="transmembrane region" description="Helical" evidence="1">
    <location>
        <begin position="85"/>
        <end position="108"/>
    </location>
</feature>
<dbReference type="OrthoDB" id="1112758at2"/>
<protein>
    <recommendedName>
        <fullName evidence="4">Anti-sigma factor</fullName>
    </recommendedName>
</protein>
<evidence type="ECO:0000313" key="2">
    <source>
        <dbReference type="EMBL" id="AUD05488.1"/>
    </source>
</evidence>
<evidence type="ECO:0000313" key="3">
    <source>
        <dbReference type="Proteomes" id="UP000232883"/>
    </source>
</evidence>
<keyword evidence="1" id="KW-0812">Transmembrane</keyword>
<dbReference type="AlphaFoldDB" id="A0A2K8Z6L8"/>
<reference evidence="2 3" key="1">
    <citation type="submission" date="2017-11" db="EMBL/GenBank/DDBJ databases">
        <title>Taxonomic description and genome sequences of Spirosoma HA7 sp. nov., isolated from pollen microhabitat of Corylus avellana.</title>
        <authorList>
            <person name="Ambika Manirajan B."/>
            <person name="Suarez C."/>
            <person name="Ratering S."/>
            <person name="Geissler-Plaum R."/>
            <person name="Cardinale M."/>
            <person name="Sylvia S."/>
        </authorList>
    </citation>
    <scope>NUCLEOTIDE SEQUENCE [LARGE SCALE GENOMIC DNA]</scope>
    <source>
        <strain evidence="2 3">HA7</strain>
    </source>
</reference>
<gene>
    <name evidence="2" type="ORF">CWM47_28750</name>
</gene>
<dbReference type="KEGG" id="spir:CWM47_28750"/>
<proteinExistence type="predicted"/>
<keyword evidence="3" id="KW-1185">Reference proteome</keyword>
<name>A0A2K8Z6L8_9BACT</name>
<keyword evidence="1" id="KW-1133">Transmembrane helix</keyword>
<evidence type="ECO:0000256" key="1">
    <source>
        <dbReference type="SAM" id="Phobius"/>
    </source>
</evidence>
<evidence type="ECO:0008006" key="4">
    <source>
        <dbReference type="Google" id="ProtNLM"/>
    </source>
</evidence>
<sequence length="138" mass="15176">MIDQLTFDDLRAYQSGQLSGPARYRVERLLLENPFYADALAGLEAMQQTAANTSAHPTTEQLAELRDALHERIHASATKKRLWPLWIATTTAAILFMLAVAIYLIFFAPKQPVKSIPKPTPAVTSSVFSNTVFGAVTA</sequence>
<dbReference type="EMBL" id="CP025096">
    <property type="protein sequence ID" value="AUD05488.1"/>
    <property type="molecule type" value="Genomic_DNA"/>
</dbReference>
<organism evidence="2 3">
    <name type="scientific">Spirosoma pollinicola</name>
    <dbReference type="NCBI Taxonomy" id="2057025"/>
    <lineage>
        <taxon>Bacteria</taxon>
        <taxon>Pseudomonadati</taxon>
        <taxon>Bacteroidota</taxon>
        <taxon>Cytophagia</taxon>
        <taxon>Cytophagales</taxon>
        <taxon>Cytophagaceae</taxon>
        <taxon>Spirosoma</taxon>
    </lineage>
</organism>
<keyword evidence="1" id="KW-0472">Membrane</keyword>
<dbReference type="Proteomes" id="UP000232883">
    <property type="component" value="Chromosome"/>
</dbReference>
<accession>A0A2K8Z6L8</accession>
<dbReference type="RefSeq" id="WP_100992041.1">
    <property type="nucleotide sequence ID" value="NZ_CP025096.1"/>
</dbReference>